<dbReference type="EMBL" id="JARIHO010000051">
    <property type="protein sequence ID" value="KAJ7321283.1"/>
    <property type="molecule type" value="Genomic_DNA"/>
</dbReference>
<dbReference type="AlphaFoldDB" id="A0AAD6ZFX9"/>
<dbReference type="Proteomes" id="UP001218218">
    <property type="component" value="Unassembled WGS sequence"/>
</dbReference>
<sequence>MWRCTSRTDTLHAELPSTLLRMRHKHIYCTPHFFTAPLAPRPSASLGSPTGNRDERKCTTGVGRALRALYAPAGIHSDGPRPDTRTAPTTNAVEAVSPYPIAYPSPAQIHPPPSSPGPRARSPMHRQGIIGPTTSSPSMRLSLLCRCRMSMRGVRIGGGVLEVRWYLVGESKGILYFPGHMPDRKLWRTSVYGASFSLYYSSRALAILVHQHTPLGANFSGYLCLVIGRRFAYWHALHDTSRGERDG</sequence>
<gene>
    <name evidence="2" type="ORF">DFH08DRAFT_1085919</name>
</gene>
<feature type="region of interest" description="Disordered" evidence="1">
    <location>
        <begin position="104"/>
        <end position="135"/>
    </location>
</feature>
<accession>A0AAD6ZFX9</accession>
<name>A0AAD6ZFX9_9AGAR</name>
<proteinExistence type="predicted"/>
<reference evidence="2" key="1">
    <citation type="submission" date="2023-03" db="EMBL/GenBank/DDBJ databases">
        <title>Massive genome expansion in bonnet fungi (Mycena s.s.) driven by repeated elements and novel gene families across ecological guilds.</title>
        <authorList>
            <consortium name="Lawrence Berkeley National Laboratory"/>
            <person name="Harder C.B."/>
            <person name="Miyauchi S."/>
            <person name="Viragh M."/>
            <person name="Kuo A."/>
            <person name="Thoen E."/>
            <person name="Andreopoulos B."/>
            <person name="Lu D."/>
            <person name="Skrede I."/>
            <person name="Drula E."/>
            <person name="Henrissat B."/>
            <person name="Morin E."/>
            <person name="Kohler A."/>
            <person name="Barry K."/>
            <person name="LaButti K."/>
            <person name="Morin E."/>
            <person name="Salamov A."/>
            <person name="Lipzen A."/>
            <person name="Mereny Z."/>
            <person name="Hegedus B."/>
            <person name="Baldrian P."/>
            <person name="Stursova M."/>
            <person name="Weitz H."/>
            <person name="Taylor A."/>
            <person name="Grigoriev I.V."/>
            <person name="Nagy L.G."/>
            <person name="Martin F."/>
            <person name="Kauserud H."/>
        </authorList>
    </citation>
    <scope>NUCLEOTIDE SEQUENCE</scope>
    <source>
        <strain evidence="2">CBHHK002</strain>
    </source>
</reference>
<feature type="region of interest" description="Disordered" evidence="1">
    <location>
        <begin position="71"/>
        <end position="91"/>
    </location>
</feature>
<keyword evidence="3" id="KW-1185">Reference proteome</keyword>
<evidence type="ECO:0000313" key="2">
    <source>
        <dbReference type="EMBL" id="KAJ7321283.1"/>
    </source>
</evidence>
<organism evidence="2 3">
    <name type="scientific">Mycena albidolilacea</name>
    <dbReference type="NCBI Taxonomy" id="1033008"/>
    <lineage>
        <taxon>Eukaryota</taxon>
        <taxon>Fungi</taxon>
        <taxon>Dikarya</taxon>
        <taxon>Basidiomycota</taxon>
        <taxon>Agaricomycotina</taxon>
        <taxon>Agaricomycetes</taxon>
        <taxon>Agaricomycetidae</taxon>
        <taxon>Agaricales</taxon>
        <taxon>Marasmiineae</taxon>
        <taxon>Mycenaceae</taxon>
        <taxon>Mycena</taxon>
    </lineage>
</organism>
<evidence type="ECO:0000256" key="1">
    <source>
        <dbReference type="SAM" id="MobiDB-lite"/>
    </source>
</evidence>
<comment type="caution">
    <text evidence="2">The sequence shown here is derived from an EMBL/GenBank/DDBJ whole genome shotgun (WGS) entry which is preliminary data.</text>
</comment>
<evidence type="ECO:0000313" key="3">
    <source>
        <dbReference type="Proteomes" id="UP001218218"/>
    </source>
</evidence>
<protein>
    <submittedName>
        <fullName evidence="2">Uncharacterized protein</fullName>
    </submittedName>
</protein>